<dbReference type="Proteomes" id="UP000020467">
    <property type="component" value="Unassembled WGS sequence"/>
</dbReference>
<keyword evidence="2" id="KW-0560">Oxidoreductase</keyword>
<dbReference type="eggNOG" id="ENOG502S12R">
    <property type="taxonomic scope" value="Eukaryota"/>
</dbReference>
<accession>A0A010QXN7</accession>
<organism evidence="4 5">
    <name type="scientific">Colletotrichum fioriniae PJ7</name>
    <dbReference type="NCBI Taxonomy" id="1445577"/>
    <lineage>
        <taxon>Eukaryota</taxon>
        <taxon>Fungi</taxon>
        <taxon>Dikarya</taxon>
        <taxon>Ascomycota</taxon>
        <taxon>Pezizomycotina</taxon>
        <taxon>Sordariomycetes</taxon>
        <taxon>Hypocreomycetidae</taxon>
        <taxon>Glomerellales</taxon>
        <taxon>Glomerellaceae</taxon>
        <taxon>Colletotrichum</taxon>
        <taxon>Colletotrichum acutatum species complex</taxon>
    </lineage>
</organism>
<dbReference type="AlphaFoldDB" id="A0A010QXN7"/>
<dbReference type="InterPro" id="IPR045312">
    <property type="entry name" value="PCBER-like"/>
</dbReference>
<dbReference type="CDD" id="cd05259">
    <property type="entry name" value="PCBER_SDR_a"/>
    <property type="match status" value="1"/>
</dbReference>
<evidence type="ECO:0000313" key="4">
    <source>
        <dbReference type="EMBL" id="EXF84957.1"/>
    </source>
</evidence>
<evidence type="ECO:0000259" key="3">
    <source>
        <dbReference type="Pfam" id="PF05368"/>
    </source>
</evidence>
<dbReference type="SUPFAM" id="SSF51735">
    <property type="entry name" value="NAD(P)-binding Rossmann-fold domains"/>
    <property type="match status" value="1"/>
</dbReference>
<keyword evidence="5" id="KW-1185">Reference proteome</keyword>
<dbReference type="OrthoDB" id="9974981at2759"/>
<dbReference type="PANTHER" id="PTHR47706:SF1">
    <property type="entry name" value="CIPA-LIKE, PUTATIVE (AFU_ORTHOLOGUE AFUA_1G12460)-RELATED"/>
    <property type="match status" value="1"/>
</dbReference>
<dbReference type="InterPro" id="IPR036291">
    <property type="entry name" value="NAD(P)-bd_dom_sf"/>
</dbReference>
<proteinExistence type="predicted"/>
<evidence type="ECO:0000256" key="1">
    <source>
        <dbReference type="ARBA" id="ARBA00022857"/>
    </source>
</evidence>
<dbReference type="InterPro" id="IPR051609">
    <property type="entry name" value="NmrA/Isoflavone_reductase-like"/>
</dbReference>
<name>A0A010QXN7_9PEZI</name>
<dbReference type="InterPro" id="IPR008030">
    <property type="entry name" value="NmrA-like"/>
</dbReference>
<feature type="domain" description="NmrA-like" evidence="3">
    <location>
        <begin position="6"/>
        <end position="225"/>
    </location>
</feature>
<sequence length="305" mass="32550">MPSLTRIAHVGAAGSLGAAVLKELVDAGLEVTVLSRTTGKLPTELSSKVKEVTVDFTSKTAITDALKGQEAVVSTIGSAGLSLQETVIEAAIDAGVTRFIPSEFGSDLQNPLARALPVFADKVKIEDLLEKRASETGLSYTFIYNNLFLDWGLNVGFIADVAGKKATIYNGGSFPISVTRLSTVGKAVVSVLRNPDTTKNQTVRIHDGKLSKRDIVEAAQAVTGADGWAISEENTVDVQAKSDKALSEGVFDEWVWLGYIIRASQTEEAKPGYETVQNDLLGLKEHSTEEMKALVHEISKSIVSA</sequence>
<gene>
    <name evidence="4" type="ORF">CFIO01_02170</name>
</gene>
<dbReference type="Pfam" id="PF05368">
    <property type="entry name" value="NmrA"/>
    <property type="match status" value="1"/>
</dbReference>
<evidence type="ECO:0000313" key="5">
    <source>
        <dbReference type="Proteomes" id="UP000020467"/>
    </source>
</evidence>
<dbReference type="Gene3D" id="3.40.50.720">
    <property type="entry name" value="NAD(P)-binding Rossmann-like Domain"/>
    <property type="match status" value="1"/>
</dbReference>
<reference evidence="4 5" key="1">
    <citation type="submission" date="2014-02" db="EMBL/GenBank/DDBJ databases">
        <title>The genome sequence of Colletotrichum fioriniae PJ7.</title>
        <authorList>
            <person name="Baroncelli R."/>
            <person name="Thon M.R."/>
        </authorList>
    </citation>
    <scope>NUCLEOTIDE SEQUENCE [LARGE SCALE GENOMIC DNA]</scope>
    <source>
        <strain evidence="4 5">PJ7</strain>
    </source>
</reference>
<protein>
    <recommendedName>
        <fullName evidence="3">NmrA-like domain-containing protein</fullName>
    </recommendedName>
</protein>
<dbReference type="GO" id="GO:0016491">
    <property type="term" value="F:oxidoreductase activity"/>
    <property type="evidence" value="ECO:0007669"/>
    <property type="project" value="UniProtKB-KW"/>
</dbReference>
<dbReference type="KEGG" id="cfj:CFIO01_02170"/>
<dbReference type="HOGENOM" id="CLU_044876_3_2_1"/>
<comment type="caution">
    <text evidence="4">The sequence shown here is derived from an EMBL/GenBank/DDBJ whole genome shotgun (WGS) entry which is preliminary data.</text>
</comment>
<dbReference type="Gene3D" id="3.90.25.10">
    <property type="entry name" value="UDP-galactose 4-epimerase, domain 1"/>
    <property type="match status" value="1"/>
</dbReference>
<evidence type="ECO:0000256" key="2">
    <source>
        <dbReference type="ARBA" id="ARBA00023002"/>
    </source>
</evidence>
<dbReference type="PANTHER" id="PTHR47706">
    <property type="entry name" value="NMRA-LIKE FAMILY PROTEIN"/>
    <property type="match status" value="1"/>
</dbReference>
<keyword evidence="1" id="KW-0521">NADP</keyword>
<dbReference type="EMBL" id="JARH01000134">
    <property type="protein sequence ID" value="EXF84957.1"/>
    <property type="molecule type" value="Genomic_DNA"/>
</dbReference>